<evidence type="ECO:0000313" key="1">
    <source>
        <dbReference type="EMBL" id="GAI21424.1"/>
    </source>
</evidence>
<organism evidence="1">
    <name type="scientific">marine sediment metagenome</name>
    <dbReference type="NCBI Taxonomy" id="412755"/>
    <lineage>
        <taxon>unclassified sequences</taxon>
        <taxon>metagenomes</taxon>
        <taxon>ecological metagenomes</taxon>
    </lineage>
</organism>
<protein>
    <submittedName>
        <fullName evidence="1">Uncharacterized protein</fullName>
    </submittedName>
</protein>
<gene>
    <name evidence="1" type="ORF">S06H3_31406</name>
</gene>
<reference evidence="1" key="1">
    <citation type="journal article" date="2014" name="Front. Microbiol.">
        <title>High frequency of phylogenetically diverse reductive dehalogenase-homologous genes in deep subseafloor sedimentary metagenomes.</title>
        <authorList>
            <person name="Kawai M."/>
            <person name="Futagami T."/>
            <person name="Toyoda A."/>
            <person name="Takaki Y."/>
            <person name="Nishi S."/>
            <person name="Hori S."/>
            <person name="Arai W."/>
            <person name="Tsubouchi T."/>
            <person name="Morono Y."/>
            <person name="Uchiyama I."/>
            <person name="Ito T."/>
            <person name="Fujiyama A."/>
            <person name="Inagaki F."/>
            <person name="Takami H."/>
        </authorList>
    </citation>
    <scope>NUCLEOTIDE SEQUENCE</scope>
    <source>
        <strain evidence="1">Expedition CK06-06</strain>
    </source>
</reference>
<dbReference type="AlphaFoldDB" id="X1NRY3"/>
<name>X1NRY3_9ZZZZ</name>
<comment type="caution">
    <text evidence="1">The sequence shown here is derived from an EMBL/GenBank/DDBJ whole genome shotgun (WGS) entry which is preliminary data.</text>
</comment>
<accession>X1NRY3</accession>
<proteinExistence type="predicted"/>
<sequence length="90" mass="9550">MTPSDGQKVTFGATGTTFFLTNPEGEDIVDIYFNADGVTTVTNFKILMNGVALDINGLMSLFAADSNITQRLVVPIGLSGNKQVQLSVHA</sequence>
<dbReference type="EMBL" id="BARV01018598">
    <property type="protein sequence ID" value="GAI21424.1"/>
    <property type="molecule type" value="Genomic_DNA"/>
</dbReference>